<dbReference type="AlphaFoldDB" id="A0A1I7U2A0"/>
<evidence type="ECO:0000259" key="2">
    <source>
        <dbReference type="Pfam" id="PF17339"/>
    </source>
</evidence>
<feature type="compositionally biased region" description="Acidic residues" evidence="1">
    <location>
        <begin position="196"/>
        <end position="210"/>
    </location>
</feature>
<accession>A0A1I7U2A0</accession>
<feature type="compositionally biased region" description="Basic and acidic residues" evidence="1">
    <location>
        <begin position="140"/>
        <end position="191"/>
    </location>
</feature>
<dbReference type="STRING" id="1561998.A0A1I7U2A0"/>
<feature type="domain" description="PH-15" evidence="2">
    <location>
        <begin position="11"/>
        <end position="119"/>
    </location>
</feature>
<evidence type="ECO:0000313" key="4">
    <source>
        <dbReference type="WBParaSite" id="Csp11.Scaffold629.g14125.t1"/>
    </source>
</evidence>
<proteinExistence type="predicted"/>
<dbReference type="Proteomes" id="UP000095282">
    <property type="component" value="Unplaced"/>
</dbReference>
<organism evidence="3 4">
    <name type="scientific">Caenorhabditis tropicalis</name>
    <dbReference type="NCBI Taxonomy" id="1561998"/>
    <lineage>
        <taxon>Eukaryota</taxon>
        <taxon>Metazoa</taxon>
        <taxon>Ecdysozoa</taxon>
        <taxon>Nematoda</taxon>
        <taxon>Chromadorea</taxon>
        <taxon>Rhabditida</taxon>
        <taxon>Rhabditina</taxon>
        <taxon>Rhabditomorpha</taxon>
        <taxon>Rhabditoidea</taxon>
        <taxon>Rhabditidae</taxon>
        <taxon>Peloderinae</taxon>
        <taxon>Caenorhabditis</taxon>
    </lineage>
</organism>
<dbReference type="Pfam" id="PF17339">
    <property type="entry name" value="PH_15"/>
    <property type="match status" value="1"/>
</dbReference>
<evidence type="ECO:0000313" key="3">
    <source>
        <dbReference type="Proteomes" id="UP000095282"/>
    </source>
</evidence>
<reference evidence="4" key="1">
    <citation type="submission" date="2016-11" db="UniProtKB">
        <authorList>
            <consortium name="WormBaseParasite"/>
        </authorList>
    </citation>
    <scope>IDENTIFICATION</scope>
</reference>
<name>A0A1I7U2A0_9PELO</name>
<protein>
    <submittedName>
        <fullName evidence="4">PH_15 domain-containing protein</fullName>
    </submittedName>
</protein>
<dbReference type="WBParaSite" id="Csp11.Scaffold629.g14125.t1">
    <property type="protein sequence ID" value="Csp11.Scaffold629.g14125.t1"/>
    <property type="gene ID" value="Csp11.Scaffold629.g14125"/>
</dbReference>
<sequence>MCTGKPKNIQLPDQHSLCSNPNSGCTYIEVKAGINKWDKCLAVLIKEDEEPKLYVYTYFLKGVGAGEPLIGRIYPLARSKELRARKEGDSITMTLVTEKRMELEFKLKGKTVGVWVAALMSGSTSLISHETHTKNQKPIKKLEAPPEKSKKSESTKVKSNREKRKEKSDKSLKKEREESSKSEKAKEKESISSDPVLDEEEEENDEISPE</sequence>
<keyword evidence="3" id="KW-1185">Reference proteome</keyword>
<dbReference type="InterPro" id="IPR040443">
    <property type="entry name" value="PH_15"/>
</dbReference>
<feature type="region of interest" description="Disordered" evidence="1">
    <location>
        <begin position="128"/>
        <end position="210"/>
    </location>
</feature>
<dbReference type="eggNOG" id="ENOG502T3BN">
    <property type="taxonomic scope" value="Eukaryota"/>
</dbReference>
<evidence type="ECO:0000256" key="1">
    <source>
        <dbReference type="SAM" id="MobiDB-lite"/>
    </source>
</evidence>